<gene>
    <name evidence="1" type="ORF">KSX_64500</name>
</gene>
<protein>
    <submittedName>
        <fullName evidence="1">Uncharacterized protein</fullName>
    </submittedName>
</protein>
<name>A0A8J3I1H1_9CHLR</name>
<dbReference type="AlphaFoldDB" id="A0A8J3I1H1"/>
<sequence length="72" mass="7942">MSFRRAPEDWGTEVALSVRLNPPGGKLGKVAAKRLHTVPFLFAEKILRRFKSLADTGEIPTLKRNPSARVAA</sequence>
<dbReference type="Gene3D" id="3.30.530.20">
    <property type="match status" value="1"/>
</dbReference>
<organism evidence="1 2">
    <name type="scientific">Ktedonospora formicarum</name>
    <dbReference type="NCBI Taxonomy" id="2778364"/>
    <lineage>
        <taxon>Bacteria</taxon>
        <taxon>Bacillati</taxon>
        <taxon>Chloroflexota</taxon>
        <taxon>Ktedonobacteria</taxon>
        <taxon>Ktedonobacterales</taxon>
        <taxon>Ktedonobacteraceae</taxon>
        <taxon>Ktedonospora</taxon>
    </lineage>
</organism>
<dbReference type="EMBL" id="BNJF01000004">
    <property type="protein sequence ID" value="GHO48287.1"/>
    <property type="molecule type" value="Genomic_DNA"/>
</dbReference>
<evidence type="ECO:0000313" key="1">
    <source>
        <dbReference type="EMBL" id="GHO48287.1"/>
    </source>
</evidence>
<proteinExistence type="predicted"/>
<comment type="caution">
    <text evidence="1">The sequence shown here is derived from an EMBL/GenBank/DDBJ whole genome shotgun (WGS) entry which is preliminary data.</text>
</comment>
<dbReference type="InterPro" id="IPR023393">
    <property type="entry name" value="START-like_dom_sf"/>
</dbReference>
<accession>A0A8J3I1H1</accession>
<reference evidence="1" key="1">
    <citation type="submission" date="2020-10" db="EMBL/GenBank/DDBJ databases">
        <title>Taxonomic study of unclassified bacteria belonging to the class Ktedonobacteria.</title>
        <authorList>
            <person name="Yabe S."/>
            <person name="Wang C.M."/>
            <person name="Zheng Y."/>
            <person name="Sakai Y."/>
            <person name="Cavaletti L."/>
            <person name="Monciardini P."/>
            <person name="Donadio S."/>
        </authorList>
    </citation>
    <scope>NUCLEOTIDE SEQUENCE</scope>
    <source>
        <strain evidence="1">SOSP1-1</strain>
    </source>
</reference>
<dbReference type="Proteomes" id="UP000612362">
    <property type="component" value="Unassembled WGS sequence"/>
</dbReference>
<keyword evidence="2" id="KW-1185">Reference proteome</keyword>
<evidence type="ECO:0000313" key="2">
    <source>
        <dbReference type="Proteomes" id="UP000612362"/>
    </source>
</evidence>